<dbReference type="InterPro" id="IPR019257">
    <property type="entry name" value="MeTrfase_dom"/>
</dbReference>
<dbReference type="GO" id="GO:0052706">
    <property type="term" value="F:L-histidine N(alpha)-methyltransferase activity"/>
    <property type="evidence" value="ECO:0007669"/>
    <property type="project" value="UniProtKB-EC"/>
</dbReference>
<dbReference type="GO" id="GO:0032259">
    <property type="term" value="P:methylation"/>
    <property type="evidence" value="ECO:0007669"/>
    <property type="project" value="UniProtKB-KW"/>
</dbReference>
<dbReference type="HAMAP" id="MF_02037">
    <property type="entry name" value="EgtD"/>
    <property type="match status" value="1"/>
</dbReference>
<gene>
    <name evidence="3 5" type="primary">egtD</name>
    <name evidence="5" type="ORF">ACFQ5G_39950</name>
</gene>
<dbReference type="EC" id="2.1.1.44" evidence="3"/>
<comment type="similarity">
    <text evidence="3">Belongs to the methyltransferase superfamily. EgtD family.</text>
</comment>
<evidence type="ECO:0000313" key="5">
    <source>
        <dbReference type="EMBL" id="MFD1371542.1"/>
    </source>
</evidence>
<name>A0ABW4AL07_9ACTN</name>
<dbReference type="Gene3D" id="3.40.50.150">
    <property type="entry name" value="Vaccinia Virus protein VP39"/>
    <property type="match status" value="1"/>
</dbReference>
<evidence type="ECO:0000259" key="4">
    <source>
        <dbReference type="Pfam" id="PF10017"/>
    </source>
</evidence>
<dbReference type="InterPro" id="IPR032888">
    <property type="entry name" value="EgtD_Actinobacteria"/>
</dbReference>
<dbReference type="PANTHER" id="PTHR43397">
    <property type="entry name" value="ERGOTHIONEINE BIOSYNTHESIS PROTEIN 1"/>
    <property type="match status" value="1"/>
</dbReference>
<keyword evidence="3" id="KW-0949">S-adenosyl-L-methionine</keyword>
<feature type="binding site" evidence="3">
    <location>
        <position position="207"/>
    </location>
    <ligand>
        <name>L-histidine</name>
        <dbReference type="ChEBI" id="CHEBI:57595"/>
    </ligand>
</feature>
<feature type="binding site" evidence="3">
    <location>
        <position position="114"/>
    </location>
    <ligand>
        <name>S-adenosyl-L-methionine</name>
        <dbReference type="ChEBI" id="CHEBI:59789"/>
    </ligand>
</feature>
<comment type="subunit">
    <text evidence="3">Monomer.</text>
</comment>
<comment type="caution">
    <text evidence="5">The sequence shown here is derived from an EMBL/GenBank/DDBJ whole genome shotgun (WGS) entry which is preliminary data.</text>
</comment>
<organism evidence="5 6">
    <name type="scientific">Actinoplanes sichuanensis</name>
    <dbReference type="NCBI Taxonomy" id="512349"/>
    <lineage>
        <taxon>Bacteria</taxon>
        <taxon>Bacillati</taxon>
        <taxon>Actinomycetota</taxon>
        <taxon>Actinomycetes</taxon>
        <taxon>Micromonosporales</taxon>
        <taxon>Micromonosporaceae</taxon>
        <taxon>Actinoplanes</taxon>
    </lineage>
</organism>
<dbReference type="RefSeq" id="WP_317791305.1">
    <property type="nucleotide sequence ID" value="NZ_AP028461.1"/>
</dbReference>
<dbReference type="Pfam" id="PF10017">
    <property type="entry name" value="Methyltransf_33"/>
    <property type="match status" value="1"/>
</dbReference>
<dbReference type="PANTHER" id="PTHR43397:SF1">
    <property type="entry name" value="ERGOTHIONEINE BIOSYNTHESIS PROTEIN 1"/>
    <property type="match status" value="1"/>
</dbReference>
<comment type="catalytic activity">
    <reaction evidence="3">
        <text>L-histidine + 3 S-adenosyl-L-methionine = hercynine + 3 S-adenosyl-L-homocysteine + 3 H(+)</text>
        <dbReference type="Rhea" id="RHEA:38471"/>
        <dbReference type="ChEBI" id="CHEBI:15378"/>
        <dbReference type="ChEBI" id="CHEBI:15781"/>
        <dbReference type="ChEBI" id="CHEBI:57595"/>
        <dbReference type="ChEBI" id="CHEBI:57856"/>
        <dbReference type="ChEBI" id="CHEBI:59789"/>
        <dbReference type="EC" id="2.1.1.44"/>
    </reaction>
</comment>
<feature type="binding site" evidence="3">
    <location>
        <position position="93"/>
    </location>
    <ligand>
        <name>S-adenosyl-L-methionine</name>
        <dbReference type="ChEBI" id="CHEBI:59789"/>
    </ligand>
</feature>
<feature type="binding site" evidence="3">
    <location>
        <begin position="287"/>
        <end position="289"/>
    </location>
    <ligand>
        <name>L-histidine</name>
        <dbReference type="ChEBI" id="CHEBI:57595"/>
    </ligand>
</feature>
<dbReference type="InterPro" id="IPR035094">
    <property type="entry name" value="EgtD"/>
</dbReference>
<dbReference type="EMBL" id="JBHTMK010000052">
    <property type="protein sequence ID" value="MFD1371542.1"/>
    <property type="molecule type" value="Genomic_DNA"/>
</dbReference>
<dbReference type="InterPro" id="IPR051128">
    <property type="entry name" value="EgtD_Methyltrsf_superfamily"/>
</dbReference>
<feature type="binding site" evidence="3">
    <location>
        <position position="87"/>
    </location>
    <ligand>
        <name>S-adenosyl-L-methionine</name>
        <dbReference type="ChEBI" id="CHEBI:59789"/>
    </ligand>
</feature>
<accession>A0ABW4AL07</accession>
<dbReference type="SUPFAM" id="SSF53335">
    <property type="entry name" value="S-adenosyl-L-methionine-dependent methyltransferases"/>
    <property type="match status" value="1"/>
</dbReference>
<feature type="domain" description="Histidine-specific methyltransferase SAM-dependent" evidence="4">
    <location>
        <begin position="20"/>
        <end position="325"/>
    </location>
</feature>
<evidence type="ECO:0000313" key="6">
    <source>
        <dbReference type="Proteomes" id="UP001597183"/>
    </source>
</evidence>
<dbReference type="Proteomes" id="UP001597183">
    <property type="component" value="Unassembled WGS sequence"/>
</dbReference>
<dbReference type="InterPro" id="IPR029063">
    <property type="entry name" value="SAM-dependent_MTases_sf"/>
</dbReference>
<dbReference type="NCBIfam" id="TIGR03438">
    <property type="entry name" value="egtD_ergothio"/>
    <property type="match status" value="1"/>
</dbReference>
<dbReference type="PIRSF" id="PIRSF018005">
    <property type="entry name" value="UCP018005"/>
    <property type="match status" value="1"/>
</dbReference>
<evidence type="ECO:0000256" key="3">
    <source>
        <dbReference type="HAMAP-Rule" id="MF_02037"/>
    </source>
</evidence>
<comment type="function">
    <text evidence="3">Catalyzes the SAM-dependent triple methylation of the alpha-amino group of histidine to form hercynine, a step in the biosynthesis pathway of ergothioneine.</text>
</comment>
<keyword evidence="6" id="KW-1185">Reference proteome</keyword>
<evidence type="ECO:0000256" key="1">
    <source>
        <dbReference type="ARBA" id="ARBA00022603"/>
    </source>
</evidence>
<feature type="binding site" evidence="3">
    <location>
        <begin position="142"/>
        <end position="143"/>
    </location>
    <ligand>
        <name>S-adenosyl-L-methionine</name>
        <dbReference type="ChEBI" id="CHEBI:59789"/>
    </ligand>
</feature>
<dbReference type="InterPro" id="IPR017804">
    <property type="entry name" value="MeTrfase_EgtD-like"/>
</dbReference>
<keyword evidence="1 3" id="KW-0489">Methyltransferase</keyword>
<protein>
    <recommendedName>
        <fullName evidence="3">Histidine N-alpha-methyltransferase</fullName>
        <ecNumber evidence="3">2.1.1.44</ecNumber>
    </recommendedName>
    <alternativeName>
        <fullName evidence="3">Histidine trimethyltransferase</fullName>
    </alternativeName>
</protein>
<feature type="binding site" evidence="3">
    <location>
        <position position="57"/>
    </location>
    <ligand>
        <name>L-histidine</name>
        <dbReference type="ChEBI" id="CHEBI:57595"/>
    </ligand>
</feature>
<comment type="pathway">
    <text evidence="3">Amino-acid biosynthesis; ergothioneine biosynthesis.</text>
</comment>
<keyword evidence="2 3" id="KW-0808">Transferase</keyword>
<proteinExistence type="inferred from homology"/>
<evidence type="ECO:0000256" key="2">
    <source>
        <dbReference type="ARBA" id="ARBA00022679"/>
    </source>
</evidence>
<feature type="binding site" evidence="3">
    <location>
        <position position="167"/>
    </location>
    <ligand>
        <name>L-histidine</name>
        <dbReference type="ChEBI" id="CHEBI:57595"/>
    </ligand>
</feature>
<sequence length="327" mass="36169">MFAMRLDRHLDDDFLARELRADVRTGLTADPRWMPPKWFYDARGSELFEEITRLPEYYPTRTERALLDEHAAAIARITEAKTLVEIGSGSSEKTRLLLDALVAQGTLGAFVPLDVSGSALAAAVESLTEAYPGLSIRGVVGDMTRHLRHLPDGDNRLVAFLGGTIGNLVPAERAAFLSSLRSVLHEGEWLLLGADLVKDPAVLVPAYDDAAGVTAEFNRNVLHVINRELAADFDPSTFEHVAVWDPTHEWIEMRLRSTRDQVVHVAGLDRDVPFTVGFTAGQEMRTEISAKFRRDGLATELAAAGFTPRHWWTDPNDWFGITLAQAG</sequence>
<reference evidence="6" key="1">
    <citation type="journal article" date="2019" name="Int. J. Syst. Evol. Microbiol.">
        <title>The Global Catalogue of Microorganisms (GCM) 10K type strain sequencing project: providing services to taxonomists for standard genome sequencing and annotation.</title>
        <authorList>
            <consortium name="The Broad Institute Genomics Platform"/>
            <consortium name="The Broad Institute Genome Sequencing Center for Infectious Disease"/>
            <person name="Wu L."/>
            <person name="Ma J."/>
        </authorList>
    </citation>
    <scope>NUCLEOTIDE SEQUENCE [LARGE SCALE GENOMIC DNA]</scope>
    <source>
        <strain evidence="6">CCM 7526</strain>
    </source>
</reference>